<gene>
    <name evidence="1" type="ORF">CFBP7129_14360</name>
</gene>
<organism evidence="1 2">
    <name type="scientific">Agrobacterium tumefaciens</name>
    <dbReference type="NCBI Taxonomy" id="358"/>
    <lineage>
        <taxon>Bacteria</taxon>
        <taxon>Pseudomonadati</taxon>
        <taxon>Pseudomonadota</taxon>
        <taxon>Alphaproteobacteria</taxon>
        <taxon>Hyphomicrobiales</taxon>
        <taxon>Rhizobiaceae</taxon>
        <taxon>Rhizobium/Agrobacterium group</taxon>
        <taxon>Agrobacterium</taxon>
        <taxon>Agrobacterium tumefaciens complex</taxon>
    </lineage>
</organism>
<dbReference type="Proteomes" id="UP000298649">
    <property type="component" value="Chromosome linear"/>
</dbReference>
<proteinExistence type="predicted"/>
<dbReference type="Gene3D" id="3.40.630.30">
    <property type="match status" value="1"/>
</dbReference>
<sequence>MDQQQTDNATTDVTSVNAGTAEGHLRVRLFSAHDIEKGRLLMQQHHDSTLFHGEELSHVKLDQHFKLILSRPSNMIGIIAERNGEADGLAWASVSEYILTEKSRIVSINLIAVDLNLTPLRRAKVFIALVSAVKQWSASVGAGYLFLHVTTGYRIKETDRLVRALGGRGIGGSYIL</sequence>
<reference evidence="1 2" key="1">
    <citation type="submission" date="2019-04" db="EMBL/GenBank/DDBJ databases">
        <title>Complete genome sequence of Agrobacterium tumefaciens CFBP7129.</title>
        <authorList>
            <person name="Haryono M."/>
            <person name="Lin Y.-C."/>
            <person name="Lai E.-M."/>
            <person name="Kuo C.-H."/>
        </authorList>
    </citation>
    <scope>NUCLEOTIDE SEQUENCE [LARGE SCALE GENOMIC DNA]</scope>
    <source>
        <strain evidence="1 2">CFBP7129</strain>
    </source>
</reference>
<dbReference type="RefSeq" id="WP_137004432.1">
    <property type="nucleotide sequence ID" value="NZ_CP039923.1"/>
</dbReference>
<name>A0A4D7YM44_AGRTU</name>
<accession>A0A4D7YM44</accession>
<evidence type="ECO:0000313" key="1">
    <source>
        <dbReference type="EMBL" id="QCL95488.1"/>
    </source>
</evidence>
<evidence type="ECO:0000313" key="2">
    <source>
        <dbReference type="Proteomes" id="UP000298649"/>
    </source>
</evidence>
<dbReference type="EMBL" id="CP039923">
    <property type="protein sequence ID" value="QCL95488.1"/>
    <property type="molecule type" value="Genomic_DNA"/>
</dbReference>
<dbReference type="AlphaFoldDB" id="A0A4D7YM44"/>
<evidence type="ECO:0008006" key="3">
    <source>
        <dbReference type="Google" id="ProtNLM"/>
    </source>
</evidence>
<protein>
    <recommendedName>
        <fullName evidence="3">N-acetyltransferase domain-containing protein</fullName>
    </recommendedName>
</protein>